<evidence type="ECO:0000313" key="2">
    <source>
        <dbReference type="EMBL" id="KKT49677.1"/>
    </source>
</evidence>
<comment type="caution">
    <text evidence="2">The sequence shown here is derived from an EMBL/GenBank/DDBJ whole genome shotgun (WGS) entry which is preliminary data.</text>
</comment>
<feature type="region of interest" description="Disordered" evidence="1">
    <location>
        <begin position="103"/>
        <end position="129"/>
    </location>
</feature>
<feature type="region of interest" description="Disordered" evidence="1">
    <location>
        <begin position="38"/>
        <end position="71"/>
    </location>
</feature>
<protein>
    <submittedName>
        <fullName evidence="2">Uncharacterized protein</fullName>
    </submittedName>
</protein>
<dbReference type="EMBL" id="LCIE01000003">
    <property type="protein sequence ID" value="KKT49677.1"/>
    <property type="molecule type" value="Genomic_DNA"/>
</dbReference>
<sequence length="129" mass="14438">MSQCCGKIPTPDDVQHIRDSILEYQEIRADEEAIREYIQEQTQDAKNSGTPSSGQTKVQQDGSVQKISPYNPGDVIQVETYEKDGSIHYTTVNTATNVRHSYTVNSSGRVVRDHSTNQNVSKGSKNRHK</sequence>
<dbReference type="Proteomes" id="UP000034172">
    <property type="component" value="Unassembled WGS sequence"/>
</dbReference>
<gene>
    <name evidence="2" type="ORF">UW41_C0003G0044</name>
</gene>
<evidence type="ECO:0000313" key="3">
    <source>
        <dbReference type="Proteomes" id="UP000034172"/>
    </source>
</evidence>
<reference evidence="2 3" key="1">
    <citation type="journal article" date="2015" name="Nature">
        <title>rRNA introns, odd ribosomes, and small enigmatic genomes across a large radiation of phyla.</title>
        <authorList>
            <person name="Brown C.T."/>
            <person name="Hug L.A."/>
            <person name="Thomas B.C."/>
            <person name="Sharon I."/>
            <person name="Castelle C.J."/>
            <person name="Singh A."/>
            <person name="Wilkins M.J."/>
            <person name="Williams K.H."/>
            <person name="Banfield J.F."/>
        </authorList>
    </citation>
    <scope>NUCLEOTIDE SEQUENCE [LARGE SCALE GENOMIC DNA]</scope>
</reference>
<accession>A0A0G1K0M0</accession>
<organism evidence="2 3">
    <name type="scientific">Candidatus Collierbacteria bacterium GW2011_GWC2_44_18</name>
    <dbReference type="NCBI Taxonomy" id="1618392"/>
    <lineage>
        <taxon>Bacteria</taxon>
        <taxon>Candidatus Collieribacteriota</taxon>
    </lineage>
</organism>
<dbReference type="AlphaFoldDB" id="A0A0G1K0M0"/>
<proteinExistence type="predicted"/>
<dbReference type="STRING" id="1618392.UW41_C0003G0044"/>
<feature type="compositionally biased region" description="Polar residues" evidence="1">
    <location>
        <begin position="39"/>
        <end position="68"/>
    </location>
</feature>
<name>A0A0G1K0M0_9BACT</name>
<evidence type="ECO:0000256" key="1">
    <source>
        <dbReference type="SAM" id="MobiDB-lite"/>
    </source>
</evidence>